<comment type="catalytic activity">
    <reaction evidence="1 6">
        <text>2 ATP = 3',3'-c-di-AMP + 2 diphosphate</text>
        <dbReference type="Rhea" id="RHEA:35655"/>
        <dbReference type="ChEBI" id="CHEBI:30616"/>
        <dbReference type="ChEBI" id="CHEBI:33019"/>
        <dbReference type="ChEBI" id="CHEBI:71500"/>
        <dbReference type="EC" id="2.7.7.85"/>
    </reaction>
</comment>
<dbReference type="EMBL" id="JBHSKV010000021">
    <property type="protein sequence ID" value="MFC5136041.1"/>
    <property type="molecule type" value="Genomic_DNA"/>
</dbReference>
<dbReference type="HAMAP" id="MF_00840">
    <property type="entry name" value="DacZ"/>
    <property type="match status" value="1"/>
</dbReference>
<evidence type="ECO:0000256" key="5">
    <source>
        <dbReference type="ARBA" id="ARBA00022840"/>
    </source>
</evidence>
<evidence type="ECO:0000256" key="2">
    <source>
        <dbReference type="ARBA" id="ARBA00022679"/>
    </source>
</evidence>
<dbReference type="Gene3D" id="3.40.1700.10">
    <property type="entry name" value="DNA integrity scanning protein, DisA, N-terminal domain"/>
    <property type="match status" value="1"/>
</dbReference>
<keyword evidence="5 6" id="KW-0067">ATP-binding</keyword>
<dbReference type="InterPro" id="IPR053542">
    <property type="entry name" value="Diadenylate_Cyclase_DacZ"/>
</dbReference>
<keyword evidence="2 6" id="KW-0808">Transferase</keyword>
<comment type="caution">
    <text evidence="8">The sequence shown here is derived from an EMBL/GenBank/DDBJ whole genome shotgun (WGS) entry which is preliminary data.</text>
</comment>
<dbReference type="EC" id="2.7.7.85" evidence="6"/>
<evidence type="ECO:0000313" key="8">
    <source>
        <dbReference type="EMBL" id="MFC5136041.1"/>
    </source>
</evidence>
<evidence type="ECO:0000313" key="9">
    <source>
        <dbReference type="Proteomes" id="UP001596145"/>
    </source>
</evidence>
<keyword evidence="9" id="KW-1185">Reference proteome</keyword>
<dbReference type="AlphaFoldDB" id="A0ABD5QVA3"/>
<dbReference type="NCBIfam" id="NF041371">
    <property type="entry name" value="Diadnylcyc_Halo"/>
    <property type="match status" value="1"/>
</dbReference>
<sequence length="277" mass="29792">MASLTDHLSELVEDADAVLLFSPTASFHDRFTGDEAGGRSDERTDIVVVAPDNDVDADPFVELPIPFRDVRDRIRFGVEGSMEADLVAEGDEVVCVVSVFEGESDAVIRVTVDETVHTGIYDLFVESRADPGVIRDVLEVAIELGKKGQKGKPVGALFVVGDAGKVMNKSRSLSYNPFEKSHVHVGDPIVNVMLKEFSRLDGAFVISDSGKIVSAYRYLEPAAEGVDIPKGLGARHMAGGAITQDTNATAIVLSESDGLVRAFKGGRLVLEIDPEEY</sequence>
<dbReference type="RefSeq" id="WP_122105891.1">
    <property type="nucleotide sequence ID" value="NZ_JBHSKV010000021.1"/>
</dbReference>
<feature type="domain" description="DAC" evidence="7">
    <location>
        <begin position="117"/>
        <end position="274"/>
    </location>
</feature>
<dbReference type="GO" id="GO:0005524">
    <property type="term" value="F:ATP binding"/>
    <property type="evidence" value="ECO:0007669"/>
    <property type="project" value="UniProtKB-UniRule"/>
</dbReference>
<gene>
    <name evidence="6 8" type="primary">dacZ</name>
    <name evidence="8" type="ORF">ACFPJA_15105</name>
</gene>
<dbReference type="InterPro" id="IPR050338">
    <property type="entry name" value="DisA"/>
</dbReference>
<evidence type="ECO:0000256" key="1">
    <source>
        <dbReference type="ARBA" id="ARBA00000877"/>
    </source>
</evidence>
<comment type="function">
    <text evidence="6">Diadenylate cyclase that catalyzes the condensation of 2 ATP molecules into cyclic di-AMP (c-di-AMP). c-di-AMP is a second messenger for intracellular signal transduction involved in the control of important regulatory processes such as osmoregulation.</text>
</comment>
<evidence type="ECO:0000259" key="7">
    <source>
        <dbReference type="PROSITE" id="PS51794"/>
    </source>
</evidence>
<organism evidence="8 9">
    <name type="scientific">Halorubrum glutamatedens</name>
    <dbReference type="NCBI Taxonomy" id="2707018"/>
    <lineage>
        <taxon>Archaea</taxon>
        <taxon>Methanobacteriati</taxon>
        <taxon>Methanobacteriota</taxon>
        <taxon>Stenosarchaea group</taxon>
        <taxon>Halobacteria</taxon>
        <taxon>Halobacteriales</taxon>
        <taxon>Haloferacaceae</taxon>
        <taxon>Halorubrum</taxon>
    </lineage>
</organism>
<dbReference type="InterPro" id="IPR045586">
    <property type="entry name" value="DacZ_N"/>
</dbReference>
<evidence type="ECO:0000256" key="4">
    <source>
        <dbReference type="ARBA" id="ARBA00022741"/>
    </source>
</evidence>
<evidence type="ECO:0000256" key="3">
    <source>
        <dbReference type="ARBA" id="ARBA00022695"/>
    </source>
</evidence>
<comment type="cofactor">
    <cofactor evidence="6">
        <name>Mn(2+)</name>
        <dbReference type="ChEBI" id="CHEBI:29035"/>
    </cofactor>
</comment>
<keyword evidence="3 6" id="KW-0548">Nucleotidyltransferase</keyword>
<keyword evidence="6" id="KW-0464">Manganese</keyword>
<proteinExistence type="inferred from homology"/>
<dbReference type="GO" id="GO:0030145">
    <property type="term" value="F:manganese ion binding"/>
    <property type="evidence" value="ECO:0007669"/>
    <property type="project" value="UniProtKB-UniRule"/>
</dbReference>
<dbReference type="GO" id="GO:0004016">
    <property type="term" value="F:adenylate cyclase activity"/>
    <property type="evidence" value="ECO:0007669"/>
    <property type="project" value="UniProtKB-UniRule"/>
</dbReference>
<reference evidence="8 9" key="1">
    <citation type="journal article" date="2019" name="Int. J. Syst. Evol. Microbiol.">
        <title>The Global Catalogue of Microorganisms (GCM) 10K type strain sequencing project: providing services to taxonomists for standard genome sequencing and annotation.</title>
        <authorList>
            <consortium name="The Broad Institute Genomics Platform"/>
            <consortium name="The Broad Institute Genome Sequencing Center for Infectious Disease"/>
            <person name="Wu L."/>
            <person name="Ma J."/>
        </authorList>
    </citation>
    <scope>NUCLEOTIDE SEQUENCE [LARGE SCALE GENOMIC DNA]</scope>
    <source>
        <strain evidence="8 9">CGMCC 1.16026</strain>
    </source>
</reference>
<dbReference type="InterPro" id="IPR036888">
    <property type="entry name" value="DNA_integrity_DisA_N_sf"/>
</dbReference>
<name>A0ABD5QVA3_9EURY</name>
<evidence type="ECO:0000256" key="6">
    <source>
        <dbReference type="HAMAP-Rule" id="MF_00840"/>
    </source>
</evidence>
<dbReference type="PANTHER" id="PTHR34185">
    <property type="entry name" value="DIADENYLATE CYCLASE"/>
    <property type="match status" value="1"/>
</dbReference>
<accession>A0ABD5QVA3</accession>
<protein>
    <recommendedName>
        <fullName evidence="6">Diadenylate cyclase</fullName>
        <shortName evidence="6">DAC</shortName>
        <ecNumber evidence="6">2.7.7.85</ecNumber>
    </recommendedName>
    <alternativeName>
        <fullName evidence="6">Cyclic-di-AMP synthase</fullName>
        <shortName evidence="6">c-di-AMP synthase</shortName>
    </alternativeName>
</protein>
<dbReference type="InterPro" id="IPR014499">
    <property type="entry name" value="DAC_DacZ"/>
</dbReference>
<dbReference type="PANTHER" id="PTHR34185:SF1">
    <property type="entry name" value="DIADENYLATE CYCLASE"/>
    <property type="match status" value="1"/>
</dbReference>
<dbReference type="Pfam" id="PF02457">
    <property type="entry name" value="DAC"/>
    <property type="match status" value="1"/>
</dbReference>
<dbReference type="InterPro" id="IPR003390">
    <property type="entry name" value="DNA_integrity_scan_DisA_N"/>
</dbReference>
<dbReference type="Pfam" id="PF19294">
    <property type="entry name" value="DACZ_N"/>
    <property type="match status" value="1"/>
</dbReference>
<dbReference type="PROSITE" id="PS51794">
    <property type="entry name" value="DAC"/>
    <property type="match status" value="1"/>
</dbReference>
<dbReference type="GO" id="GO:0106408">
    <property type="term" value="F:diadenylate cyclase activity"/>
    <property type="evidence" value="ECO:0007669"/>
    <property type="project" value="UniProtKB-EC"/>
</dbReference>
<dbReference type="SUPFAM" id="SSF143597">
    <property type="entry name" value="YojJ-like"/>
    <property type="match status" value="1"/>
</dbReference>
<comment type="similarity">
    <text evidence="6">Belongs to the adenylate cyclase family. DacZ subfamily.</text>
</comment>
<keyword evidence="4 6" id="KW-0547">Nucleotide-binding</keyword>
<dbReference type="PIRSF" id="PIRSF019073">
    <property type="entry name" value="UCP019073"/>
    <property type="match status" value="1"/>
</dbReference>
<dbReference type="Proteomes" id="UP001596145">
    <property type="component" value="Unassembled WGS sequence"/>
</dbReference>